<proteinExistence type="predicted"/>
<evidence type="ECO:0000256" key="1">
    <source>
        <dbReference type="SAM" id="MobiDB-lite"/>
    </source>
</evidence>
<keyword evidence="3" id="KW-1185">Reference proteome</keyword>
<comment type="caution">
    <text evidence="2">The sequence shown here is derived from an EMBL/GenBank/DDBJ whole genome shotgun (WGS) entry which is preliminary data.</text>
</comment>
<evidence type="ECO:0000313" key="3">
    <source>
        <dbReference type="Proteomes" id="UP001213000"/>
    </source>
</evidence>
<evidence type="ECO:0000313" key="2">
    <source>
        <dbReference type="EMBL" id="KAJ3563605.1"/>
    </source>
</evidence>
<protein>
    <submittedName>
        <fullName evidence="2">Uncharacterized protein</fullName>
    </submittedName>
</protein>
<dbReference type="Proteomes" id="UP001213000">
    <property type="component" value="Unassembled WGS sequence"/>
</dbReference>
<name>A0AAD5YMS4_9AGAR</name>
<feature type="compositionally biased region" description="Low complexity" evidence="1">
    <location>
        <begin position="381"/>
        <end position="391"/>
    </location>
</feature>
<gene>
    <name evidence="2" type="ORF">NP233_g8838</name>
</gene>
<dbReference type="AlphaFoldDB" id="A0AAD5YMS4"/>
<feature type="region of interest" description="Disordered" evidence="1">
    <location>
        <begin position="377"/>
        <end position="414"/>
    </location>
</feature>
<sequence length="504" mass="56108">MVDTSNFGTEGAGGAGTANNARGQDIQTPAPGARNPTLLEYFRNLDLEGKLEWNKAREDRNRQRRAIQSANLLNPDAPEAVSDNESLFSLDEEDLKLLEDASMFKSLEDQVLLLTKAELAKRSKQKRVAEQVQKGSDEVKLTEKRHCVDGWLLCTRTNTSTSAPIDIPETYFQTQDEGVIIPLCLFHPSAIEYVSENLVTVDLAKINPKLGQTKKRKVMNVNKLAVIFGPDNAPSFTYDKYLKAVGHYLRFQILRDAENPDGIPTKADGPWSRTWHSHFAFFSSKTDASRLYSVWRSHELHLRRQILVKKMAYEEATYQQHYLMAQCNTQALGAASITQQLTFPGPQTFTMYQSFQPYQQFQPYAYPYQQSFLPSTPIAPQPSSSTGPPQGRKVTPGHCGGRSPSSPRDPRNNPTCVSCGGRHTIFEHLKRSFPDKTAKGKPTFCKTTELKLVTSDGKEVWILYNLASSTSKTCDHGAERSHICSACGGSHPALGGECKQLTVG</sequence>
<organism evidence="2 3">
    <name type="scientific">Leucocoprinus birnbaumii</name>
    <dbReference type="NCBI Taxonomy" id="56174"/>
    <lineage>
        <taxon>Eukaryota</taxon>
        <taxon>Fungi</taxon>
        <taxon>Dikarya</taxon>
        <taxon>Basidiomycota</taxon>
        <taxon>Agaricomycotina</taxon>
        <taxon>Agaricomycetes</taxon>
        <taxon>Agaricomycetidae</taxon>
        <taxon>Agaricales</taxon>
        <taxon>Agaricineae</taxon>
        <taxon>Agaricaceae</taxon>
        <taxon>Leucocoprinus</taxon>
    </lineage>
</organism>
<dbReference type="EMBL" id="JANIEX010000742">
    <property type="protein sequence ID" value="KAJ3563605.1"/>
    <property type="molecule type" value="Genomic_DNA"/>
</dbReference>
<accession>A0AAD5YMS4</accession>
<feature type="region of interest" description="Disordered" evidence="1">
    <location>
        <begin position="1"/>
        <end position="35"/>
    </location>
</feature>
<reference evidence="2" key="1">
    <citation type="submission" date="2022-07" db="EMBL/GenBank/DDBJ databases">
        <title>Genome Sequence of Leucocoprinus birnbaumii.</title>
        <authorList>
            <person name="Buettner E."/>
        </authorList>
    </citation>
    <scope>NUCLEOTIDE SEQUENCE</scope>
    <source>
        <strain evidence="2">VT141</strain>
    </source>
</reference>